<reference evidence="2" key="1">
    <citation type="submission" date="2018-11" db="EMBL/GenBank/DDBJ databases">
        <title>Complete genome sequence of Paenibacillus sp. ML311-T8.</title>
        <authorList>
            <person name="Nam Y.-D."/>
            <person name="Kang J."/>
            <person name="Chung W.-H."/>
            <person name="Park Y.S."/>
        </authorList>
    </citation>
    <scope>NUCLEOTIDE SEQUENCE [LARGE SCALE GENOMIC DNA]</scope>
    <source>
        <strain evidence="2">ML311-T8</strain>
    </source>
</reference>
<dbReference type="EMBL" id="CP034235">
    <property type="protein sequence ID" value="QGQ93856.1"/>
    <property type="molecule type" value="Genomic_DNA"/>
</dbReference>
<gene>
    <name evidence="1" type="ORF">EHS13_02505</name>
</gene>
<keyword evidence="1" id="KW-0808">Transferase</keyword>
<proteinExistence type="predicted"/>
<dbReference type="KEGG" id="ppsc:EHS13_02505"/>
<sequence length="173" mass="20388">MINENLTILEKKVPLFIVTGSSGSGKTYVINELRRILQDFDIFDIDNLREIGISDEQQILNIWLRVARNTAESGRMTIICGTAMTWDIEKCMDFAYFKHVYYLNLHCDDETREKRLRERNWSEEMIQDYKKFAKWLFENADKEYTPPMPIVDTTFADVADVAAQIKQWVLQYA</sequence>
<dbReference type="Pfam" id="PF13238">
    <property type="entry name" value="AAA_18"/>
    <property type="match status" value="1"/>
</dbReference>
<dbReference type="Gene3D" id="3.40.50.300">
    <property type="entry name" value="P-loop containing nucleotide triphosphate hydrolases"/>
    <property type="match status" value="1"/>
</dbReference>
<dbReference type="SUPFAM" id="SSF52540">
    <property type="entry name" value="P-loop containing nucleoside triphosphate hydrolases"/>
    <property type="match status" value="1"/>
</dbReference>
<dbReference type="Proteomes" id="UP000426246">
    <property type="component" value="Chromosome"/>
</dbReference>
<evidence type="ECO:0000313" key="1">
    <source>
        <dbReference type="EMBL" id="QGQ93856.1"/>
    </source>
</evidence>
<name>A0A6B8RER6_9BACL</name>
<dbReference type="InterPro" id="IPR027417">
    <property type="entry name" value="P-loop_NTPase"/>
</dbReference>
<keyword evidence="2" id="KW-1185">Reference proteome</keyword>
<protein>
    <submittedName>
        <fullName evidence="1">Nucleoside kinase</fullName>
    </submittedName>
</protein>
<accession>A0A6B8RER6</accession>
<organism evidence="1 2">
    <name type="scientific">Paenibacillus psychroresistens</name>
    <dbReference type="NCBI Taxonomy" id="1778678"/>
    <lineage>
        <taxon>Bacteria</taxon>
        <taxon>Bacillati</taxon>
        <taxon>Bacillota</taxon>
        <taxon>Bacilli</taxon>
        <taxon>Bacillales</taxon>
        <taxon>Paenibacillaceae</taxon>
        <taxon>Paenibacillus</taxon>
    </lineage>
</organism>
<dbReference type="OrthoDB" id="359078at2"/>
<evidence type="ECO:0000313" key="2">
    <source>
        <dbReference type="Proteomes" id="UP000426246"/>
    </source>
</evidence>
<keyword evidence="1" id="KW-0418">Kinase</keyword>
<dbReference type="AlphaFoldDB" id="A0A6B8RER6"/>
<dbReference type="GO" id="GO:0016301">
    <property type="term" value="F:kinase activity"/>
    <property type="evidence" value="ECO:0007669"/>
    <property type="project" value="UniProtKB-KW"/>
</dbReference>
<dbReference type="RefSeq" id="WP_155698855.1">
    <property type="nucleotide sequence ID" value="NZ_CP034235.1"/>
</dbReference>